<protein>
    <submittedName>
        <fullName evidence="1">HAD-IA family hydrolase</fullName>
    </submittedName>
</protein>
<dbReference type="PANTHER" id="PTHR43481:SF4">
    <property type="entry name" value="GLYCEROL-1-PHOSPHATE PHOSPHOHYDROLASE 1-RELATED"/>
    <property type="match status" value="1"/>
</dbReference>
<dbReference type="GO" id="GO:0050308">
    <property type="term" value="F:sugar-phosphatase activity"/>
    <property type="evidence" value="ECO:0007669"/>
    <property type="project" value="TreeGrafter"/>
</dbReference>
<proteinExistence type="predicted"/>
<dbReference type="Gene3D" id="1.10.150.240">
    <property type="entry name" value="Putative phosphatase, domain 2"/>
    <property type="match status" value="1"/>
</dbReference>
<dbReference type="AlphaFoldDB" id="A0A9E2P1Q6"/>
<dbReference type="SUPFAM" id="SSF56784">
    <property type="entry name" value="HAD-like"/>
    <property type="match status" value="1"/>
</dbReference>
<dbReference type="Pfam" id="PF13419">
    <property type="entry name" value="HAD_2"/>
    <property type="match status" value="1"/>
</dbReference>
<dbReference type="Gene3D" id="3.40.50.1000">
    <property type="entry name" value="HAD superfamily/HAD-like"/>
    <property type="match status" value="1"/>
</dbReference>
<sequence length="242" mass="27050">MFEKEREQYLTSNGFEATRLKAVLFDMDGVLFDSMPNHAYAWSHAMTQFGLKMTPEEAYMHEGRTGNGTINLLTQKYWGRDATEEELDEIYQAKADVFNMREEAPEMPGAKEMLYAVKTDGFQPVLVTGSGQLSLIDRLNKHFPGIFTKDKMVTSFDVKYGKPNPEPYLMGLKKAGVAPWEGIVVENAPLGVEAGVAAKIFTIAVNTGPLPDQVLLDAGANLLFHSMQELKESWEQIKNTFA</sequence>
<reference evidence="1" key="2">
    <citation type="submission" date="2021-04" db="EMBL/GenBank/DDBJ databases">
        <authorList>
            <person name="Gilroy R."/>
        </authorList>
    </citation>
    <scope>NUCLEOTIDE SEQUENCE</scope>
    <source>
        <strain evidence="1">G3-2149</strain>
    </source>
</reference>
<evidence type="ECO:0000313" key="1">
    <source>
        <dbReference type="EMBL" id="MBU3854077.1"/>
    </source>
</evidence>
<evidence type="ECO:0000313" key="2">
    <source>
        <dbReference type="Proteomes" id="UP000823865"/>
    </source>
</evidence>
<dbReference type="SFLD" id="SFLDG01135">
    <property type="entry name" value="C1.5.6:_HAD__Beta-PGM__Phospha"/>
    <property type="match status" value="1"/>
</dbReference>
<dbReference type="NCBIfam" id="TIGR01509">
    <property type="entry name" value="HAD-SF-IA-v3"/>
    <property type="match status" value="1"/>
</dbReference>
<dbReference type="SFLD" id="SFLDS00003">
    <property type="entry name" value="Haloacid_Dehalogenase"/>
    <property type="match status" value="1"/>
</dbReference>
<dbReference type="Proteomes" id="UP000823865">
    <property type="component" value="Unassembled WGS sequence"/>
</dbReference>
<dbReference type="InterPro" id="IPR006439">
    <property type="entry name" value="HAD-SF_hydro_IA"/>
</dbReference>
<gene>
    <name evidence="1" type="ORF">H9789_09765</name>
</gene>
<dbReference type="InterPro" id="IPR051806">
    <property type="entry name" value="HAD-like_SPP"/>
</dbReference>
<organism evidence="1 2">
    <name type="scientific">Candidatus Paraprevotella stercoravium</name>
    <dbReference type="NCBI Taxonomy" id="2838725"/>
    <lineage>
        <taxon>Bacteria</taxon>
        <taxon>Pseudomonadati</taxon>
        <taxon>Bacteroidota</taxon>
        <taxon>Bacteroidia</taxon>
        <taxon>Bacteroidales</taxon>
        <taxon>Prevotellaceae</taxon>
        <taxon>Paraprevotella</taxon>
    </lineage>
</organism>
<dbReference type="InterPro" id="IPR023214">
    <property type="entry name" value="HAD_sf"/>
</dbReference>
<dbReference type="PANTHER" id="PTHR43481">
    <property type="entry name" value="FRUCTOSE-1-PHOSPHATE PHOSPHATASE"/>
    <property type="match status" value="1"/>
</dbReference>
<dbReference type="EMBL" id="JAHLFU010000202">
    <property type="protein sequence ID" value="MBU3854077.1"/>
    <property type="molecule type" value="Genomic_DNA"/>
</dbReference>
<dbReference type="InterPro" id="IPR041492">
    <property type="entry name" value="HAD_2"/>
</dbReference>
<dbReference type="SFLD" id="SFLDG01129">
    <property type="entry name" value="C1.5:_HAD__Beta-PGM__Phosphata"/>
    <property type="match status" value="1"/>
</dbReference>
<name>A0A9E2P1Q6_9BACT</name>
<dbReference type="InterPro" id="IPR036412">
    <property type="entry name" value="HAD-like_sf"/>
</dbReference>
<comment type="caution">
    <text evidence="1">The sequence shown here is derived from an EMBL/GenBank/DDBJ whole genome shotgun (WGS) entry which is preliminary data.</text>
</comment>
<reference evidence="1" key="1">
    <citation type="journal article" date="2021" name="PeerJ">
        <title>Extensive microbial diversity within the chicken gut microbiome revealed by metagenomics and culture.</title>
        <authorList>
            <person name="Gilroy R."/>
            <person name="Ravi A."/>
            <person name="Getino M."/>
            <person name="Pursley I."/>
            <person name="Horton D.L."/>
            <person name="Alikhan N.F."/>
            <person name="Baker D."/>
            <person name="Gharbi K."/>
            <person name="Hall N."/>
            <person name="Watson M."/>
            <person name="Adriaenssens E.M."/>
            <person name="Foster-Nyarko E."/>
            <person name="Jarju S."/>
            <person name="Secka A."/>
            <person name="Antonio M."/>
            <person name="Oren A."/>
            <person name="Chaudhuri R.R."/>
            <person name="La Ragione R."/>
            <person name="Hildebrand F."/>
            <person name="Pallen M.J."/>
        </authorList>
    </citation>
    <scope>NUCLEOTIDE SEQUENCE</scope>
    <source>
        <strain evidence="1">G3-2149</strain>
    </source>
</reference>
<dbReference type="InterPro" id="IPR023198">
    <property type="entry name" value="PGP-like_dom2"/>
</dbReference>
<keyword evidence="1" id="KW-0378">Hydrolase</keyword>
<accession>A0A9E2P1Q6</accession>